<sequence length="933" mass="104192">MLIPSMGKYFFSVLAFVFTLSACRAQFVSVEDSLEVLLPHLQGRELVDAVSAIAEENIHSDLEKLDRYANAADSLAQRIGYPEGEAMARIIKGYSLYWRGHLAQAREAFQREFDRSVALKFTRGIYMGQEGVFITSLRLGEIEKAHQCVESLLTFVKTIPDSVERNFYITEANNKLAYYYIILHEFPKAHEVLRANMAFALRHPGSPRIMGMILKTMGDLESREDLTRESIAHLEQAREYFRVVRDRHSYLSCIMIQATMYAQAGETAKAMLIFEDLLTRAKQRGYRIGIADLDFELAQLYANQGKFAKAIALQLESLALYTELNRVNEMMILREGLGKTYVKLGNFPQAITHFKQAIQLSESNVPEGESRRVLSDLYILLSQASLRMDERDDANYYARKALYSPTAHEDFALAVPALNNLARVFLSLQEPDSAARTLVTITNHLDVIQSNREQTVYFNSLGELNRQRKSYAQSLAAFGKALALSKAAHYADEQLLALKGLSDVQAETRHPGEALAQLESYYALKDSVYSMTASNEITDILIKYQTAEKERLNALLRSEQIVQEANFRTQGITLVLISVVLALTALLAIGLIRTNLVNKKHNQSLAEKNQEIALQNEEISSQTEAIEAQHEKLKQSLQDLKYTQAMLIHSEKMASLGQLTAGVAHEINNPVNFISSGVDELTQQIDVIITLLKQYDDAAPALPEIEQQAIVALKNELGFEDTLDDIQNLKRLIGTGVERTTHIVKSLRVFSHEGQKAFSHANLNEQLDATLAMTQSEMRGRIEVVKRFDPALPLVECNIGEINQVFMNIILNGIQAIEDKGTLAIATRWDAREKHVRVEIADTGRGIPADVKYHIFDPFFTTKEVGKGTGLGLTISASIVEKHHGQIQVQSEEGHGTCFIVTLPETQTATGGIGIVAMSKNTFPATAGDDSDQ</sequence>
<dbReference type="InterPro" id="IPR019734">
    <property type="entry name" value="TPR_rpt"/>
</dbReference>
<dbReference type="InterPro" id="IPR003594">
    <property type="entry name" value="HATPase_dom"/>
</dbReference>
<keyword evidence="6" id="KW-0472">Membrane</keyword>
<dbReference type="PROSITE" id="PS50005">
    <property type="entry name" value="TPR"/>
    <property type="match status" value="1"/>
</dbReference>
<dbReference type="InterPro" id="IPR011990">
    <property type="entry name" value="TPR-like_helical_dom_sf"/>
</dbReference>
<evidence type="ECO:0000256" key="1">
    <source>
        <dbReference type="ARBA" id="ARBA00000085"/>
    </source>
</evidence>
<evidence type="ECO:0000259" key="7">
    <source>
        <dbReference type="PROSITE" id="PS50109"/>
    </source>
</evidence>
<dbReference type="SMART" id="SM00387">
    <property type="entry name" value="HATPase_c"/>
    <property type="match status" value="1"/>
</dbReference>
<dbReference type="Gene3D" id="1.25.40.10">
    <property type="entry name" value="Tetratricopeptide repeat domain"/>
    <property type="match status" value="3"/>
</dbReference>
<feature type="repeat" description="TPR" evidence="4">
    <location>
        <begin position="331"/>
        <end position="364"/>
    </location>
</feature>
<dbReference type="SMART" id="SM00028">
    <property type="entry name" value="TPR"/>
    <property type="match status" value="3"/>
</dbReference>
<dbReference type="PROSITE" id="PS50109">
    <property type="entry name" value="HIS_KIN"/>
    <property type="match status" value="1"/>
</dbReference>
<gene>
    <name evidence="8" type="ORF">SAMN04488109_0566</name>
</gene>
<reference evidence="8 9" key="1">
    <citation type="submission" date="2016-11" db="EMBL/GenBank/DDBJ databases">
        <authorList>
            <person name="Jaros S."/>
            <person name="Januszkiewicz K."/>
            <person name="Wedrychowicz H."/>
        </authorList>
    </citation>
    <scope>NUCLEOTIDE SEQUENCE [LARGE SCALE GENOMIC DNA]</scope>
    <source>
        <strain evidence="8 9">DSM 24574</strain>
    </source>
</reference>
<dbReference type="PANTHER" id="PTHR43065:SF50">
    <property type="entry name" value="HISTIDINE KINASE"/>
    <property type="match status" value="1"/>
</dbReference>
<evidence type="ECO:0000256" key="4">
    <source>
        <dbReference type="PROSITE-ProRule" id="PRU00339"/>
    </source>
</evidence>
<keyword evidence="6" id="KW-0812">Transmembrane</keyword>
<dbReference type="Pfam" id="PF02518">
    <property type="entry name" value="HATPase_c"/>
    <property type="match status" value="1"/>
</dbReference>
<dbReference type="Gene3D" id="3.30.565.10">
    <property type="entry name" value="Histidine kinase-like ATPase, C-terminal domain"/>
    <property type="match status" value="1"/>
</dbReference>
<feature type="domain" description="Histidine kinase" evidence="7">
    <location>
        <begin position="662"/>
        <end position="907"/>
    </location>
</feature>
<dbReference type="Pfam" id="PF13424">
    <property type="entry name" value="TPR_12"/>
    <property type="match status" value="1"/>
</dbReference>
<protein>
    <recommendedName>
        <fullName evidence="2">histidine kinase</fullName>
        <ecNumber evidence="2">2.7.13.3</ecNumber>
    </recommendedName>
</protein>
<dbReference type="EMBL" id="FQWQ01000001">
    <property type="protein sequence ID" value="SHG50511.1"/>
    <property type="molecule type" value="Genomic_DNA"/>
</dbReference>
<proteinExistence type="predicted"/>
<evidence type="ECO:0000256" key="3">
    <source>
        <dbReference type="ARBA" id="ARBA00022553"/>
    </source>
</evidence>
<dbReference type="InterPro" id="IPR036097">
    <property type="entry name" value="HisK_dim/P_sf"/>
</dbReference>
<dbReference type="InterPro" id="IPR003661">
    <property type="entry name" value="HisK_dim/P_dom"/>
</dbReference>
<dbReference type="AlphaFoldDB" id="A0A1M5KCT8"/>
<keyword evidence="8" id="KW-0808">Transferase</keyword>
<dbReference type="STRING" id="947013.SAMN04488109_0566"/>
<dbReference type="InterPro" id="IPR005467">
    <property type="entry name" value="His_kinase_dom"/>
</dbReference>
<dbReference type="SUPFAM" id="SSF48452">
    <property type="entry name" value="TPR-like"/>
    <property type="match status" value="3"/>
</dbReference>
<name>A0A1M5KCT8_9BACT</name>
<feature type="transmembrane region" description="Helical" evidence="6">
    <location>
        <begin position="571"/>
        <end position="592"/>
    </location>
</feature>
<dbReference type="EC" id="2.7.13.3" evidence="2"/>
<evidence type="ECO:0000313" key="9">
    <source>
        <dbReference type="Proteomes" id="UP000184212"/>
    </source>
</evidence>
<evidence type="ECO:0000256" key="6">
    <source>
        <dbReference type="SAM" id="Phobius"/>
    </source>
</evidence>
<dbReference type="RefSeq" id="WP_178377003.1">
    <property type="nucleotide sequence ID" value="NZ_FQWQ01000001.1"/>
</dbReference>
<keyword evidence="6" id="KW-1133">Transmembrane helix</keyword>
<dbReference type="SUPFAM" id="SSF55874">
    <property type="entry name" value="ATPase domain of HSP90 chaperone/DNA topoisomerase II/histidine kinase"/>
    <property type="match status" value="1"/>
</dbReference>
<keyword evidence="9" id="KW-1185">Reference proteome</keyword>
<dbReference type="SUPFAM" id="SSF47384">
    <property type="entry name" value="Homodimeric domain of signal transducing histidine kinase"/>
    <property type="match status" value="1"/>
</dbReference>
<dbReference type="Gene3D" id="1.10.287.130">
    <property type="match status" value="1"/>
</dbReference>
<dbReference type="PRINTS" id="PR00344">
    <property type="entry name" value="BCTRLSENSOR"/>
</dbReference>
<dbReference type="GO" id="GO:0000155">
    <property type="term" value="F:phosphorelay sensor kinase activity"/>
    <property type="evidence" value="ECO:0007669"/>
    <property type="project" value="InterPro"/>
</dbReference>
<keyword evidence="8" id="KW-0418">Kinase</keyword>
<feature type="coiled-coil region" evidence="5">
    <location>
        <begin position="598"/>
        <end position="643"/>
    </location>
</feature>
<keyword evidence="4" id="KW-0802">TPR repeat</keyword>
<dbReference type="InterPro" id="IPR004358">
    <property type="entry name" value="Sig_transdc_His_kin-like_C"/>
</dbReference>
<dbReference type="InterPro" id="IPR036890">
    <property type="entry name" value="HATPase_C_sf"/>
</dbReference>
<evidence type="ECO:0000256" key="2">
    <source>
        <dbReference type="ARBA" id="ARBA00012438"/>
    </source>
</evidence>
<accession>A0A1M5KCT8</accession>
<dbReference type="PANTHER" id="PTHR43065">
    <property type="entry name" value="SENSOR HISTIDINE KINASE"/>
    <property type="match status" value="1"/>
</dbReference>
<comment type="catalytic activity">
    <reaction evidence="1">
        <text>ATP + protein L-histidine = ADP + protein N-phospho-L-histidine.</text>
        <dbReference type="EC" id="2.7.13.3"/>
    </reaction>
</comment>
<dbReference type="CDD" id="cd00082">
    <property type="entry name" value="HisKA"/>
    <property type="match status" value="1"/>
</dbReference>
<evidence type="ECO:0000256" key="5">
    <source>
        <dbReference type="SAM" id="Coils"/>
    </source>
</evidence>
<keyword evidence="5" id="KW-0175">Coiled coil</keyword>
<evidence type="ECO:0000313" key="8">
    <source>
        <dbReference type="EMBL" id="SHG50511.1"/>
    </source>
</evidence>
<dbReference type="Proteomes" id="UP000184212">
    <property type="component" value="Unassembled WGS sequence"/>
</dbReference>
<organism evidence="8 9">
    <name type="scientific">Chryseolinea serpens</name>
    <dbReference type="NCBI Taxonomy" id="947013"/>
    <lineage>
        <taxon>Bacteria</taxon>
        <taxon>Pseudomonadati</taxon>
        <taxon>Bacteroidota</taxon>
        <taxon>Cytophagia</taxon>
        <taxon>Cytophagales</taxon>
        <taxon>Fulvivirgaceae</taxon>
        <taxon>Chryseolinea</taxon>
    </lineage>
</organism>
<keyword evidence="3" id="KW-0597">Phosphoprotein</keyword>